<feature type="coiled-coil region" evidence="13">
    <location>
        <begin position="2135"/>
        <end position="2201"/>
    </location>
</feature>
<dbReference type="GeneTree" id="ENSGT00940000155286"/>
<keyword evidence="7" id="KW-0206">Cytoskeleton</keyword>
<evidence type="ECO:0000256" key="14">
    <source>
        <dbReference type="SAM" id="MobiDB-lite"/>
    </source>
</evidence>
<dbReference type="InterPro" id="IPR052223">
    <property type="entry name" value="Actin_Cytoskeleton_Reg"/>
</dbReference>
<feature type="coiled-coil region" evidence="13">
    <location>
        <begin position="632"/>
        <end position="659"/>
    </location>
</feature>
<dbReference type="SUPFAM" id="SSF50729">
    <property type="entry name" value="PH domain-like"/>
    <property type="match status" value="2"/>
</dbReference>
<feature type="coiled-coil region" evidence="13">
    <location>
        <begin position="1712"/>
        <end position="1768"/>
    </location>
</feature>
<feature type="coiled-coil region" evidence="13">
    <location>
        <begin position="1961"/>
        <end position="2104"/>
    </location>
</feature>
<keyword evidence="3" id="KW-0597">Phosphoprotein</keyword>
<accession>A0A8C2UFR7</accession>
<dbReference type="CDD" id="cd01236">
    <property type="entry name" value="PH_RIP"/>
    <property type="match status" value="1"/>
</dbReference>
<dbReference type="Proteomes" id="UP000694398">
    <property type="component" value="Unassembled WGS sequence"/>
</dbReference>
<dbReference type="GO" id="GO:0051015">
    <property type="term" value="F:actin filament binding"/>
    <property type="evidence" value="ECO:0007669"/>
    <property type="project" value="TreeGrafter"/>
</dbReference>
<dbReference type="PROSITE" id="PS50003">
    <property type="entry name" value="PH_DOMAIN"/>
    <property type="match status" value="2"/>
</dbReference>
<evidence type="ECO:0000256" key="5">
    <source>
        <dbReference type="ARBA" id="ARBA00023054"/>
    </source>
</evidence>
<evidence type="ECO:0000256" key="10">
    <source>
        <dbReference type="ARBA" id="ARBA00071940"/>
    </source>
</evidence>
<dbReference type="InterPro" id="IPR001849">
    <property type="entry name" value="PH_domain"/>
</dbReference>
<feature type="compositionally biased region" description="Basic and acidic residues" evidence="14">
    <location>
        <begin position="480"/>
        <end position="503"/>
    </location>
</feature>
<feature type="region of interest" description="Disordered" evidence="14">
    <location>
        <begin position="269"/>
        <end position="294"/>
    </location>
</feature>
<feature type="coiled-coil region" evidence="13">
    <location>
        <begin position="1898"/>
        <end position="1932"/>
    </location>
</feature>
<keyword evidence="5 13" id="KW-0175">Coiled coil</keyword>
<evidence type="ECO:0000256" key="3">
    <source>
        <dbReference type="ARBA" id="ARBA00022553"/>
    </source>
</evidence>
<dbReference type="FunFam" id="2.30.29.30:FF:000190">
    <property type="entry name" value="myosin phosphatase Rho-interacting protein isoform X2"/>
    <property type="match status" value="1"/>
</dbReference>
<protein>
    <recommendedName>
        <fullName evidence="10">Myosin phosphatase Rho-interacting protein</fullName>
    </recommendedName>
    <alternativeName>
        <fullName evidence="12">Rho-interacting protein 3</fullName>
    </alternativeName>
    <alternativeName>
        <fullName evidence="11">p116Rip</fullName>
    </alternativeName>
</protein>
<feature type="region of interest" description="Disordered" evidence="14">
    <location>
        <begin position="1567"/>
        <end position="1601"/>
    </location>
</feature>
<feature type="compositionally biased region" description="Basic and acidic residues" evidence="14">
    <location>
        <begin position="326"/>
        <end position="337"/>
    </location>
</feature>
<comment type="function">
    <text evidence="8">Targets myosin phosphatase to the actin cytoskeleton. Required for the regulation of the actin cytoskeleton by RhoA and ROCK1. Depletion leads to an increased number of stress fibers in smooth muscle cells through stabilization of actin fibers by phosphorylated myosin. Overexpression of MRIP as well as its F-actin-binding region leads to disassembly of stress fibers in neuronal cells.</text>
</comment>
<dbReference type="FunFam" id="2.30.29.30:FF:000133">
    <property type="entry name" value="myosin phosphatase Rho-interacting protein isoform X1"/>
    <property type="match status" value="1"/>
</dbReference>
<keyword evidence="6" id="KW-0009">Actin-binding</keyword>
<feature type="region of interest" description="Disordered" evidence="14">
    <location>
        <begin position="1171"/>
        <end position="1208"/>
    </location>
</feature>
<comment type="subcellular location">
    <subcellularLocation>
        <location evidence="1">Cytoplasm</location>
        <location evidence="1">Cytoskeleton</location>
    </subcellularLocation>
</comment>
<keyword evidence="2" id="KW-0963">Cytoplasm</keyword>
<evidence type="ECO:0000256" key="4">
    <source>
        <dbReference type="ARBA" id="ARBA00022737"/>
    </source>
</evidence>
<evidence type="ECO:0000259" key="15">
    <source>
        <dbReference type="PROSITE" id="PS50003"/>
    </source>
</evidence>
<evidence type="ECO:0000313" key="17">
    <source>
        <dbReference type="Proteomes" id="UP000694398"/>
    </source>
</evidence>
<evidence type="ECO:0000313" key="16">
    <source>
        <dbReference type="Ensembl" id="ENSCLAP00000000270.1"/>
    </source>
</evidence>
<feature type="compositionally biased region" description="Polar residues" evidence="14">
    <location>
        <begin position="1194"/>
        <end position="1203"/>
    </location>
</feature>
<dbReference type="InterPro" id="IPR039597">
    <property type="entry name" value="M-RIP_PH"/>
</dbReference>
<feature type="region of interest" description="Disordered" evidence="14">
    <location>
        <begin position="310"/>
        <end position="337"/>
    </location>
</feature>
<proteinExistence type="predicted"/>
<evidence type="ECO:0000256" key="2">
    <source>
        <dbReference type="ARBA" id="ARBA00022490"/>
    </source>
</evidence>
<evidence type="ECO:0000256" key="6">
    <source>
        <dbReference type="ARBA" id="ARBA00023203"/>
    </source>
</evidence>
<feature type="compositionally biased region" description="Low complexity" evidence="14">
    <location>
        <begin position="1176"/>
        <end position="1186"/>
    </location>
</feature>
<keyword evidence="4" id="KW-0677">Repeat</keyword>
<sequence length="2267" mass="257151">SAAKENPCRKFQANIFNKSKCQNCFKPRESHLLNDEDLTQAKPIYGGWLLLAPDGTDFDNPVHRSRKWQRRFFILYEHGLLRYALDEMPTTLPQGTINMNQCTDVVDGEGRTSQKFSLCILTPEKEHFIRAETKEIISGWLEMLMIYPRTNKQNQKKKRKVEPPTPQEPGPAKVAVTSNSSSIPSAEKVPTTKSTLWQEEMRAKDQPDGSNLSPAQSPRQSQPPSASSLREPGLESKEEESAMNSDRMDCGRKVRVESGYFSLEKTKQDLKAEEQQLPPPRSPPSPSTPNNRRSQVIEKFEALDIEKAEHMETDLSAGPSPSSDTRQGRSEKRAFPRKRPDLLNFKKGWLTKQYEDGQWKKHWFVLADQSLRYYRDSVAEEAADLDGEIDLSTCYDVTEYPVQRNYGFQIHTKEGEFTLSAMTSGIRRNWIQTIMKHVHPTTTPDVTSSLPEEKNKNSSAFETCPRPNEKQEPEPGEPDPEQKRSRARERRREGRSKTFDWAEFRPMQQARAQERASTMGPLEAREPGQPELEPGELERERARRREERRKRFGMLDAVDGPSVEDAALRMEVDRSPGLPTADLKTQNVHVEIEQRWHQVETTPLREEKQVPIAPLHLSSEDRSDRLSTHELTSLLEKELEQSQKEASDLLEQNRLLQDQLRVALGREQSAREGYVLQTEVASSPSGAWQRLHKVNQDLQSELEAQCQRQELITQQIQTLKRSYGEAKDAIRHHEAEIRSLQARLSNAAAELAIKEQALAKLKGDLKLEQDRVREQLEERQHSEAALSGQLRASEQKLKSAEALLLEKTQELRDLETQQALQRDRQKEVQRLQERIADLSQQLGASEQAQRLMEEKLQRNYALLLESCEQEKQALLQNLKEVEDKAIAYEDQLQGHAQQVEALQKEKLSAKCEGSEQVHQLEEQLEAREASIRQLAEHVQSLHDERDLIRQRFQELMERVAASDGDVAELQEKLRGREADYQSLEHSHHRVSDQLQSMRTLLREKEEELKHIKEVHERVLEKKDQDLNEALVKMVALGSSLEETEIKLQAKEEILRKFANESAKDMEESQSTLEETEEQGVSLLSQQLPATGATPDLPQTQPGDEDVGISAGEECGVSGPSREEGTVPPKTMDVTDREGHLQSTAKSEQGAPGIKRQRIRFSTIQCQRYIHPEGSEKTWTSSTSSDTSQDRSPSEESMSPSTLPTAGDSDTYLSIIHSLETKLYVTEEKLKDVTLRLESQQGQSREALLALHHQWAGTEAQLREQLRASLLQAGALASQLEQERQERATGIGTHVGELGGFQAKNSQALVCLENCREQLRSLPWASQEDKQDAQAASLASVESALLSAIQALQSWPAPADSTAQAGQGEEHCLESRVAAPAQQPCQPVLSEEEQVKLLSDQIALEASLINQIASSLKNTTSDVSRVLQEIAQSGEWLLEGEGATVSSRASAEAWARKVLVDSEFWSQVESLSKHLETLGGEAASTPGGGQQHIPQGLTDATWVRAELSFATQSVRESLHRRLQTVQETLQGTQAALQQHKCALEEILGAYQTPDFERVIQQVSEALRGPADREDGVHMSSGLSPPGKVLSPGTAEDSQEPLHVSQQSPRALIAIQEELAQQLREKASILEEISAALPALPPAESLRDCRKLLQTSQSLSYNACLGGLGQYSSLLVQDAITQAQVCYAACRIRLEYEKELQFYKESWQAKGTSCQEQARAIGVLREEYEELLRKQKSEYLEVIALIERENAELKAKMSQWDHQQRRLEEVESKHSESMFALQGRYEEEIRCVVEQLNRTENTLQAERSRVLSQLDASVRDKQDMERQHVQQMQTLEDRFQLKIKELQVIHEEELRALQEHYAQSLRHLQETLRLCQQQHPEAPPTPCLHWESQPRAAPAAAGEADSMTGLRERIQELEAQMDIMREELGHKELEGDSATLREKYQRDFENLKATCERGFAAMEETHQKKIEDLQRQHQRELEKLREEKDRLLAEETAATISAIEAMKNAHREEMERELEKSQRSQISSINSDIEALRRQYLEELQSVQRELEVLSEQYSQKCLENAHLAQALEAERQALRQCQRENQELNAHNQELNNRLAAEITRLRTLLTGDGDGEAAGSPLTQGKDAYELEVLLRVKESEIQYLKQEISSLKDELQTALRDKKYASDKYKDIYTELSIAKAKADCDISRLKEQLKAATEALGEKSPESTAVAGYDIMKSKSNPDFLKKDRSCVTRQLRSIRSKSLKEGLTVQERLKLFESRDLKKD</sequence>
<dbReference type="SMART" id="SM00233">
    <property type="entry name" value="PH"/>
    <property type="match status" value="2"/>
</dbReference>
<comment type="subunit">
    <text evidence="9">Binds RHOA, PPP1R12A/MBS and PPP1R12C/MBS85 through adjacent coiled coil domains. Interacts with MYZAP. Binds F-actin through its N-terminus.</text>
</comment>
<reference evidence="16" key="1">
    <citation type="submission" date="2025-08" db="UniProtKB">
        <authorList>
            <consortium name="Ensembl"/>
        </authorList>
    </citation>
    <scope>IDENTIFICATION</scope>
</reference>
<organism evidence="16 17">
    <name type="scientific">Chinchilla lanigera</name>
    <name type="common">Long-tailed chinchilla</name>
    <name type="synonym">Chinchilla villidera</name>
    <dbReference type="NCBI Taxonomy" id="34839"/>
    <lineage>
        <taxon>Eukaryota</taxon>
        <taxon>Metazoa</taxon>
        <taxon>Chordata</taxon>
        <taxon>Craniata</taxon>
        <taxon>Vertebrata</taxon>
        <taxon>Euteleostomi</taxon>
        <taxon>Mammalia</taxon>
        <taxon>Eutheria</taxon>
        <taxon>Euarchontoglires</taxon>
        <taxon>Glires</taxon>
        <taxon>Rodentia</taxon>
        <taxon>Hystricomorpha</taxon>
        <taxon>Chinchillidae</taxon>
        <taxon>Chinchilla</taxon>
    </lineage>
</organism>
<reference evidence="16" key="2">
    <citation type="submission" date="2025-09" db="UniProtKB">
        <authorList>
            <consortium name="Ensembl"/>
        </authorList>
    </citation>
    <scope>IDENTIFICATION</scope>
</reference>
<dbReference type="InterPro" id="IPR011993">
    <property type="entry name" value="PH-like_dom_sf"/>
</dbReference>
<dbReference type="PANTHER" id="PTHR17271">
    <property type="entry name" value="PLECKSTRIN HOMOLOGY PH DOMAIN-CONTAINING PROTEIN"/>
    <property type="match status" value="1"/>
</dbReference>
<feature type="region of interest" description="Disordered" evidence="14">
    <location>
        <begin position="1060"/>
        <end position="1157"/>
    </location>
</feature>
<feature type="domain" description="PH" evidence="15">
    <location>
        <begin position="343"/>
        <end position="439"/>
    </location>
</feature>
<dbReference type="GO" id="GO:0015629">
    <property type="term" value="C:actin cytoskeleton"/>
    <property type="evidence" value="ECO:0007669"/>
    <property type="project" value="Ensembl"/>
</dbReference>
<dbReference type="Ensembl" id="ENSCLAT00000000297.1">
    <property type="protein sequence ID" value="ENSCLAP00000000270.1"/>
    <property type="gene ID" value="ENSCLAG00000000240.1"/>
</dbReference>
<keyword evidence="17" id="KW-1185">Reference proteome</keyword>
<evidence type="ECO:0000256" key="12">
    <source>
        <dbReference type="ARBA" id="ARBA00083205"/>
    </source>
</evidence>
<dbReference type="Pfam" id="PF00169">
    <property type="entry name" value="PH"/>
    <property type="match status" value="2"/>
</dbReference>
<feature type="region of interest" description="Disordered" evidence="14">
    <location>
        <begin position="151"/>
        <end position="251"/>
    </location>
</feature>
<gene>
    <name evidence="16" type="primary">MPRIP</name>
</gene>
<dbReference type="PANTHER" id="PTHR17271:SF9">
    <property type="entry name" value="MYOSIN PHOSPHATASE RHO-INTERACTING PROTEIN"/>
    <property type="match status" value="1"/>
</dbReference>
<dbReference type="CDD" id="cd13275">
    <property type="entry name" value="PH_M-RIP"/>
    <property type="match status" value="1"/>
</dbReference>
<feature type="compositionally biased region" description="Pro residues" evidence="14">
    <location>
        <begin position="277"/>
        <end position="287"/>
    </location>
</feature>
<dbReference type="OMA" id="EIFAHKQ"/>
<evidence type="ECO:0000256" key="8">
    <source>
        <dbReference type="ARBA" id="ARBA00057680"/>
    </source>
</evidence>
<evidence type="ECO:0000256" key="1">
    <source>
        <dbReference type="ARBA" id="ARBA00004245"/>
    </source>
</evidence>
<name>A0A8C2UFR7_CHILA</name>
<evidence type="ECO:0000256" key="7">
    <source>
        <dbReference type="ARBA" id="ARBA00023212"/>
    </source>
</evidence>
<feature type="domain" description="PH" evidence="15">
    <location>
        <begin position="42"/>
        <end position="149"/>
    </location>
</feature>
<evidence type="ECO:0000256" key="13">
    <source>
        <dbReference type="SAM" id="Coils"/>
    </source>
</evidence>
<feature type="compositionally biased region" description="Low complexity" evidence="14">
    <location>
        <begin position="212"/>
        <end position="230"/>
    </location>
</feature>
<dbReference type="GO" id="GO:0005829">
    <property type="term" value="C:cytosol"/>
    <property type="evidence" value="ECO:0007669"/>
    <property type="project" value="Ensembl"/>
</dbReference>
<feature type="compositionally biased region" description="Basic and acidic residues" evidence="14">
    <location>
        <begin position="536"/>
        <end position="545"/>
    </location>
</feature>
<dbReference type="Gene3D" id="2.30.29.30">
    <property type="entry name" value="Pleckstrin-homology domain (PH domain)/Phosphotyrosine-binding domain (PTB)"/>
    <property type="match status" value="2"/>
</dbReference>
<feature type="compositionally biased region" description="Basic and acidic residues" evidence="14">
    <location>
        <begin position="232"/>
        <end position="251"/>
    </location>
</feature>
<evidence type="ECO:0000256" key="9">
    <source>
        <dbReference type="ARBA" id="ARBA00063189"/>
    </source>
</evidence>
<feature type="region of interest" description="Disordered" evidence="14">
    <location>
        <begin position="440"/>
        <end position="545"/>
    </location>
</feature>
<evidence type="ECO:0000256" key="11">
    <source>
        <dbReference type="ARBA" id="ARBA00075669"/>
    </source>
</evidence>
<feature type="compositionally biased region" description="Polar residues" evidence="14">
    <location>
        <begin position="440"/>
        <end position="450"/>
    </location>
</feature>